<gene>
    <name evidence="2" type="ORF">G3I67_04915</name>
</gene>
<name>A0A6B2QZH7_9BURK</name>
<dbReference type="InterPro" id="IPR005064">
    <property type="entry name" value="BUG"/>
</dbReference>
<dbReference type="PANTHER" id="PTHR42928">
    <property type="entry name" value="TRICARBOXYLATE-BINDING PROTEIN"/>
    <property type="match status" value="1"/>
</dbReference>
<dbReference type="EMBL" id="JAAGRN010000003">
    <property type="protein sequence ID" value="NDY82569.1"/>
    <property type="molecule type" value="Genomic_DNA"/>
</dbReference>
<dbReference type="PANTHER" id="PTHR42928:SF5">
    <property type="entry name" value="BLR1237 PROTEIN"/>
    <property type="match status" value="1"/>
</dbReference>
<dbReference type="RefSeq" id="WP_163652160.1">
    <property type="nucleotide sequence ID" value="NZ_JAAGRN010000003.1"/>
</dbReference>
<dbReference type="Gene3D" id="3.40.190.10">
    <property type="entry name" value="Periplasmic binding protein-like II"/>
    <property type="match status" value="1"/>
</dbReference>
<organism evidence="2">
    <name type="scientific">Sheuella amnicola</name>
    <dbReference type="NCBI Taxonomy" id="2707330"/>
    <lineage>
        <taxon>Bacteria</taxon>
        <taxon>Pseudomonadati</taxon>
        <taxon>Pseudomonadota</taxon>
        <taxon>Betaproteobacteria</taxon>
        <taxon>Burkholderiales</taxon>
        <taxon>Alcaligenaceae</taxon>
        <taxon>Sheuella</taxon>
    </lineage>
</organism>
<dbReference type="Gene3D" id="3.40.190.150">
    <property type="entry name" value="Bordetella uptake gene, domain 1"/>
    <property type="match status" value="1"/>
</dbReference>
<comment type="similarity">
    <text evidence="1">Belongs to the UPF0065 (bug) family.</text>
</comment>
<evidence type="ECO:0000256" key="1">
    <source>
        <dbReference type="ARBA" id="ARBA00006987"/>
    </source>
</evidence>
<dbReference type="PIRSF" id="PIRSF017082">
    <property type="entry name" value="YflP"/>
    <property type="match status" value="1"/>
</dbReference>
<dbReference type="Pfam" id="PF03401">
    <property type="entry name" value="TctC"/>
    <property type="match status" value="1"/>
</dbReference>
<dbReference type="InterPro" id="IPR042100">
    <property type="entry name" value="Bug_dom1"/>
</dbReference>
<protein>
    <submittedName>
        <fullName evidence="2">Tripartite tricarboxylate transporter substrate binding protein</fullName>
    </submittedName>
</protein>
<dbReference type="SUPFAM" id="SSF53850">
    <property type="entry name" value="Periplasmic binding protein-like II"/>
    <property type="match status" value="1"/>
</dbReference>
<dbReference type="AlphaFoldDB" id="A0A6B2QZH7"/>
<accession>A0A6B2QZH7</accession>
<evidence type="ECO:0000313" key="2">
    <source>
        <dbReference type="EMBL" id="NDY82569.1"/>
    </source>
</evidence>
<proteinExistence type="inferred from homology"/>
<sequence>MLIQRFFQHIPCAIALILTVFVLPASYAAYPEKPIRLIVPFAPGGGTDQISRALGAGLAQQLGQPVVIENKPGAGTIIGMDTVAKATPDGYTIVMATFAHAVNPSLQTNLPYYNDFSFSPIALIARGPNVLVVRSDSPFKSVNEIINAAKASPGKLTYASQGKGTSAHLAGEMFNNLAKIDMTHVPYRGAGPAMTDVLGGQVDMIFGTAAAVAPLLASGKLRALGITSATPSPKFPGMPAISEIIPGYAVESWYGLYAPANTPVNVIDALNTATKNAAANPEFIKKIEQEGLTIKATTPEELEEYVLGEQNRWQRIIHENKIQLN</sequence>
<dbReference type="CDD" id="cd13578">
    <property type="entry name" value="PBP2_Bug27"/>
    <property type="match status" value="1"/>
</dbReference>
<comment type="caution">
    <text evidence="2">The sequence shown here is derived from an EMBL/GenBank/DDBJ whole genome shotgun (WGS) entry which is preliminary data.</text>
</comment>
<reference evidence="2" key="1">
    <citation type="submission" date="2020-02" db="EMBL/GenBank/DDBJ databases">
        <authorList>
            <person name="Chen W.-M."/>
        </authorList>
    </citation>
    <scope>NUCLEOTIDE SEQUENCE</scope>
    <source>
        <strain evidence="2">NBD-18</strain>
    </source>
</reference>